<dbReference type="GO" id="GO:0006281">
    <property type="term" value="P:DNA repair"/>
    <property type="evidence" value="ECO:0007669"/>
    <property type="project" value="UniProtKB-KW"/>
</dbReference>
<protein>
    <recommendedName>
        <fullName evidence="3 9">DNA repair protein RecN</fullName>
    </recommendedName>
    <alternativeName>
        <fullName evidence="8 9">Recombination protein N</fullName>
    </alternativeName>
</protein>
<evidence type="ECO:0000256" key="9">
    <source>
        <dbReference type="PIRNR" id="PIRNR003128"/>
    </source>
</evidence>
<keyword evidence="7 9" id="KW-0234">DNA repair</keyword>
<dbReference type="FunFam" id="3.40.50.300:FF:000319">
    <property type="entry name" value="DNA repair protein RecN"/>
    <property type="match status" value="1"/>
</dbReference>
<comment type="similarity">
    <text evidence="2 9">Belongs to the RecN family.</text>
</comment>
<evidence type="ECO:0000256" key="10">
    <source>
        <dbReference type="SAM" id="Coils"/>
    </source>
</evidence>
<comment type="function">
    <text evidence="1 9">May be involved in recombinational repair of damaged DNA.</text>
</comment>
<evidence type="ECO:0000256" key="1">
    <source>
        <dbReference type="ARBA" id="ARBA00003618"/>
    </source>
</evidence>
<dbReference type="SUPFAM" id="SSF52540">
    <property type="entry name" value="P-loop containing nucleoside triphosphate hydrolases"/>
    <property type="match status" value="2"/>
</dbReference>
<dbReference type="NCBIfam" id="TIGR00634">
    <property type="entry name" value="recN"/>
    <property type="match status" value="1"/>
</dbReference>
<dbReference type="AlphaFoldDB" id="A0A1H0APE9"/>
<keyword evidence="4" id="KW-0547">Nucleotide-binding</keyword>
<accession>A0A1H0APE9</accession>
<dbReference type="STRING" id="258515.SAMN05192585_1171"/>
<keyword evidence="10" id="KW-0175">Coiled coil</keyword>
<dbReference type="InterPro" id="IPR004604">
    <property type="entry name" value="DNA_recomb/repair_RecN"/>
</dbReference>
<dbReference type="Proteomes" id="UP000199182">
    <property type="component" value="Unassembled WGS sequence"/>
</dbReference>
<dbReference type="GO" id="GO:0006310">
    <property type="term" value="P:DNA recombination"/>
    <property type="evidence" value="ECO:0007669"/>
    <property type="project" value="InterPro"/>
</dbReference>
<organism evidence="12 13">
    <name type="scientific">Acetanaerobacterium elongatum</name>
    <dbReference type="NCBI Taxonomy" id="258515"/>
    <lineage>
        <taxon>Bacteria</taxon>
        <taxon>Bacillati</taxon>
        <taxon>Bacillota</taxon>
        <taxon>Clostridia</taxon>
        <taxon>Eubacteriales</taxon>
        <taxon>Oscillospiraceae</taxon>
        <taxon>Acetanaerobacterium</taxon>
    </lineage>
</organism>
<dbReference type="GO" id="GO:0043590">
    <property type="term" value="C:bacterial nucleoid"/>
    <property type="evidence" value="ECO:0007669"/>
    <property type="project" value="TreeGrafter"/>
</dbReference>
<evidence type="ECO:0000256" key="5">
    <source>
        <dbReference type="ARBA" id="ARBA00022763"/>
    </source>
</evidence>
<name>A0A1H0APE9_9FIRM</name>
<proteinExistence type="inferred from homology"/>
<feature type="coiled-coil region" evidence="10">
    <location>
        <begin position="321"/>
        <end position="348"/>
    </location>
</feature>
<evidence type="ECO:0000256" key="7">
    <source>
        <dbReference type="ARBA" id="ARBA00023204"/>
    </source>
</evidence>
<dbReference type="CDD" id="cd03241">
    <property type="entry name" value="ABC_RecN"/>
    <property type="match status" value="2"/>
</dbReference>
<evidence type="ECO:0000256" key="4">
    <source>
        <dbReference type="ARBA" id="ARBA00022741"/>
    </source>
</evidence>
<dbReference type="GO" id="GO:0009432">
    <property type="term" value="P:SOS response"/>
    <property type="evidence" value="ECO:0007669"/>
    <property type="project" value="TreeGrafter"/>
</dbReference>
<dbReference type="RefSeq" id="WP_092640164.1">
    <property type="nucleotide sequence ID" value="NZ_FNID01000017.1"/>
</dbReference>
<sequence length="556" mass="61804">MLSELYIDNIAVIEQTSIVLGQGFNIFTGETGAGKSILIDSINAVLGERTSKDLIRTGANKASVTALFTDISEDAVFKLQELGYEPDEGNTVLISRELTADGRANCRIGGRPATVALLRELGTYLINIHGQHDNQALLDADKHMKFIDSFGNLSADCSCYASQYEQLRTIENRLSKISTDEAEKARRVDLLKFQISEIEEAGLQPDEEDELLAKRKRIKNAARILDGLNTAYDNLSGNEETAGGCSLVANASQALNELSAFLEDVAEMSERIGSITLELEEISNDIHEILDDFEFDPRLIDQIEYRLDTIYKLKKKYGSSVEEVLQYLEKAKQELEEIELSDELINKLTIQRAEVYEKTREAAMLLSAKRNEFATEFARRVKLELEFLDMPSVQLVISNKQGDMRPSGIDNIEFLISTNPGEPPKPLSKIASGGELSRIMLAIKTVLVGKDDVDTMIFDEIDTGVSGRAAQKIGLKLREIARGRQVICVTHLAQIAALGDHHMLIEKKVREGKTYTEVHTLSREQRMQELARIMGGDAITELMLSNADEMLKLAGN</sequence>
<gene>
    <name evidence="12" type="ORF">SAMN05192585_1171</name>
</gene>
<dbReference type="OrthoDB" id="9806954at2"/>
<evidence type="ECO:0000313" key="12">
    <source>
        <dbReference type="EMBL" id="SDN35367.1"/>
    </source>
</evidence>
<dbReference type="PANTHER" id="PTHR11059:SF0">
    <property type="entry name" value="DNA REPAIR PROTEIN RECN"/>
    <property type="match status" value="1"/>
</dbReference>
<dbReference type="Pfam" id="PF02463">
    <property type="entry name" value="SMC_N"/>
    <property type="match status" value="1"/>
</dbReference>
<dbReference type="EMBL" id="FNID01000017">
    <property type="protein sequence ID" value="SDN35367.1"/>
    <property type="molecule type" value="Genomic_DNA"/>
</dbReference>
<dbReference type="InterPro" id="IPR003395">
    <property type="entry name" value="RecF/RecN/SMC_N"/>
</dbReference>
<evidence type="ECO:0000256" key="3">
    <source>
        <dbReference type="ARBA" id="ARBA00021315"/>
    </source>
</evidence>
<dbReference type="InterPro" id="IPR027417">
    <property type="entry name" value="P-loop_NTPase"/>
</dbReference>
<reference evidence="12 13" key="1">
    <citation type="submission" date="2016-10" db="EMBL/GenBank/DDBJ databases">
        <authorList>
            <person name="de Groot N.N."/>
        </authorList>
    </citation>
    <scope>NUCLEOTIDE SEQUENCE [LARGE SCALE GENOMIC DNA]</scope>
    <source>
        <strain evidence="12 13">CGMCC 1.5012</strain>
    </source>
</reference>
<keyword evidence="13" id="KW-1185">Reference proteome</keyword>
<feature type="domain" description="RecF/RecN/SMC N-terminal" evidence="11">
    <location>
        <begin position="2"/>
        <end position="504"/>
    </location>
</feature>
<dbReference type="PANTHER" id="PTHR11059">
    <property type="entry name" value="DNA REPAIR PROTEIN RECN"/>
    <property type="match status" value="1"/>
</dbReference>
<evidence type="ECO:0000256" key="6">
    <source>
        <dbReference type="ARBA" id="ARBA00022840"/>
    </source>
</evidence>
<dbReference type="FunFam" id="3.40.50.300:FF:000356">
    <property type="entry name" value="DNA repair protein RecN"/>
    <property type="match status" value="1"/>
</dbReference>
<keyword evidence="5 9" id="KW-0227">DNA damage</keyword>
<dbReference type="GO" id="GO:0005524">
    <property type="term" value="F:ATP binding"/>
    <property type="evidence" value="ECO:0007669"/>
    <property type="project" value="UniProtKB-KW"/>
</dbReference>
<keyword evidence="6" id="KW-0067">ATP-binding</keyword>
<evidence type="ECO:0000256" key="2">
    <source>
        <dbReference type="ARBA" id="ARBA00009441"/>
    </source>
</evidence>
<dbReference type="PIRSF" id="PIRSF003128">
    <property type="entry name" value="RecN"/>
    <property type="match status" value="1"/>
</dbReference>
<evidence type="ECO:0000259" key="11">
    <source>
        <dbReference type="Pfam" id="PF02463"/>
    </source>
</evidence>
<evidence type="ECO:0000313" key="13">
    <source>
        <dbReference type="Proteomes" id="UP000199182"/>
    </source>
</evidence>
<dbReference type="Gene3D" id="3.40.50.300">
    <property type="entry name" value="P-loop containing nucleotide triphosphate hydrolases"/>
    <property type="match status" value="2"/>
</dbReference>
<evidence type="ECO:0000256" key="8">
    <source>
        <dbReference type="ARBA" id="ARBA00033408"/>
    </source>
</evidence>